<dbReference type="GO" id="GO:0019752">
    <property type="term" value="P:carboxylic acid metabolic process"/>
    <property type="evidence" value="ECO:0007669"/>
    <property type="project" value="InterPro"/>
</dbReference>
<proteinExistence type="inferred from homology"/>
<dbReference type="SUPFAM" id="SSF53383">
    <property type="entry name" value="PLP-dependent transferases"/>
    <property type="match status" value="1"/>
</dbReference>
<evidence type="ECO:0000256" key="6">
    <source>
        <dbReference type="RuleBase" id="RU000382"/>
    </source>
</evidence>
<keyword evidence="7" id="KW-0032">Aminotransferase</keyword>
<comment type="similarity">
    <text evidence="4">Belongs to the group II decarboxylase family. Sphingosine-1-phosphate lyase subfamily.</text>
</comment>
<dbReference type="AlphaFoldDB" id="A0A6N9NNY5"/>
<gene>
    <name evidence="7" type="ORF">GQN54_13360</name>
</gene>
<dbReference type="InterPro" id="IPR015422">
    <property type="entry name" value="PyrdxlP-dep_Trfase_small"/>
</dbReference>
<dbReference type="Pfam" id="PF00282">
    <property type="entry name" value="Pyridoxal_deC"/>
    <property type="match status" value="1"/>
</dbReference>
<sequence length="412" mass="46602">MYWKSQTKETILKMVEAALAANGNYATNPILGIPGTYLDEDEFYRDAPFLEKAPFLKTLIANPNHIGCHTMGNKGLDIFKGTQNIERELIELCAEEIFQGAKGQQDGYVATGGTEANLEAMWIYRNYFRKEYGANTNQIGVIYSSDTHYSIAKGCDLLQVQSILIPVDSETRQIIPEKLEEQVEAARKKGVKYFIVVLNVSTTLFGSVDDIDPVVDFLDENNLVFKLHLDAAFGGFIYPFTNSNSKHNFANPRVSSISIDGHKMLQTPYGTGIFLIRKGFMQYVATDEAQYVPGLDFTICGSRSGANAIVIWMLLMNYGSEGWKAKMNELMERTNYLCDRLDSMGIHYYRNPYLNIVTIKAGEISAKVAMKYELVADTYEARPSWWKIVVMSHVKYEFLNQFLDEIEAQLVQ</sequence>
<dbReference type="EMBL" id="WWNE01000012">
    <property type="protein sequence ID" value="NBG67111.1"/>
    <property type="molecule type" value="Genomic_DNA"/>
</dbReference>
<keyword evidence="3 6" id="KW-0456">Lyase</keyword>
<dbReference type="InterPro" id="IPR050477">
    <property type="entry name" value="GrpII_AminoAcid_Decarb"/>
</dbReference>
<organism evidence="7 8">
    <name type="scientific">Acidiluteibacter ferrifornacis</name>
    <dbReference type="NCBI Taxonomy" id="2692424"/>
    <lineage>
        <taxon>Bacteria</taxon>
        <taxon>Pseudomonadati</taxon>
        <taxon>Bacteroidota</taxon>
        <taxon>Flavobacteriia</taxon>
        <taxon>Flavobacteriales</taxon>
        <taxon>Cryomorphaceae</taxon>
        <taxon>Acidiluteibacter</taxon>
    </lineage>
</organism>
<dbReference type="Gene3D" id="3.90.1150.10">
    <property type="entry name" value="Aspartate Aminotransferase, domain 1"/>
    <property type="match status" value="1"/>
</dbReference>
<keyword evidence="2 5" id="KW-0663">Pyridoxal phosphate</keyword>
<comment type="caution">
    <text evidence="7">The sequence shown here is derived from an EMBL/GenBank/DDBJ whole genome shotgun (WGS) entry which is preliminary data.</text>
</comment>
<accession>A0A6N9NNY5</accession>
<evidence type="ECO:0000256" key="4">
    <source>
        <dbReference type="ARBA" id="ARBA00038302"/>
    </source>
</evidence>
<keyword evidence="7" id="KW-0808">Transferase</keyword>
<dbReference type="Gene3D" id="3.40.640.10">
    <property type="entry name" value="Type I PLP-dependent aspartate aminotransferase-like (Major domain)"/>
    <property type="match status" value="1"/>
</dbReference>
<feature type="modified residue" description="N6-(pyridoxal phosphate)lysine" evidence="5">
    <location>
        <position position="263"/>
    </location>
</feature>
<keyword evidence="8" id="KW-1185">Reference proteome</keyword>
<evidence type="ECO:0000256" key="2">
    <source>
        <dbReference type="ARBA" id="ARBA00022898"/>
    </source>
</evidence>
<dbReference type="InterPro" id="IPR002129">
    <property type="entry name" value="PyrdxlP-dep_de-COase"/>
</dbReference>
<dbReference type="GO" id="GO:0030170">
    <property type="term" value="F:pyridoxal phosphate binding"/>
    <property type="evidence" value="ECO:0007669"/>
    <property type="project" value="InterPro"/>
</dbReference>
<dbReference type="PANTHER" id="PTHR42735:SF6">
    <property type="entry name" value="SPHINGOSINE-1-PHOSPHATE LYASE 1"/>
    <property type="match status" value="1"/>
</dbReference>
<dbReference type="InterPro" id="IPR015421">
    <property type="entry name" value="PyrdxlP-dep_Trfase_major"/>
</dbReference>
<dbReference type="RefSeq" id="WP_160634059.1">
    <property type="nucleotide sequence ID" value="NZ_WWNE01000012.1"/>
</dbReference>
<reference evidence="7 8" key="1">
    <citation type="submission" date="2019-12" db="EMBL/GenBank/DDBJ databases">
        <authorList>
            <person name="Zhao J."/>
        </authorList>
    </citation>
    <scope>NUCLEOTIDE SEQUENCE [LARGE SCALE GENOMIC DNA]</scope>
    <source>
        <strain evidence="7 8">S-15</strain>
    </source>
</reference>
<protein>
    <submittedName>
        <fullName evidence="7">Aspartate aminotransferase family protein</fullName>
    </submittedName>
</protein>
<evidence type="ECO:0000256" key="1">
    <source>
        <dbReference type="ARBA" id="ARBA00001933"/>
    </source>
</evidence>
<evidence type="ECO:0000256" key="3">
    <source>
        <dbReference type="ARBA" id="ARBA00023239"/>
    </source>
</evidence>
<dbReference type="Proteomes" id="UP000470771">
    <property type="component" value="Unassembled WGS sequence"/>
</dbReference>
<name>A0A6N9NNY5_9FLAO</name>
<dbReference type="InterPro" id="IPR015424">
    <property type="entry name" value="PyrdxlP-dep_Trfase"/>
</dbReference>
<dbReference type="GO" id="GO:0016830">
    <property type="term" value="F:carbon-carbon lyase activity"/>
    <property type="evidence" value="ECO:0007669"/>
    <property type="project" value="InterPro"/>
</dbReference>
<dbReference type="GO" id="GO:0008483">
    <property type="term" value="F:transaminase activity"/>
    <property type="evidence" value="ECO:0007669"/>
    <property type="project" value="UniProtKB-KW"/>
</dbReference>
<evidence type="ECO:0000313" key="7">
    <source>
        <dbReference type="EMBL" id="NBG67111.1"/>
    </source>
</evidence>
<comment type="cofactor">
    <cofactor evidence="1 5 6">
        <name>pyridoxal 5'-phosphate</name>
        <dbReference type="ChEBI" id="CHEBI:597326"/>
    </cofactor>
</comment>
<dbReference type="PANTHER" id="PTHR42735">
    <property type="match status" value="1"/>
</dbReference>
<evidence type="ECO:0000313" key="8">
    <source>
        <dbReference type="Proteomes" id="UP000470771"/>
    </source>
</evidence>
<evidence type="ECO:0000256" key="5">
    <source>
        <dbReference type="PIRSR" id="PIRSR602129-50"/>
    </source>
</evidence>